<name>A0ABS3VDB0_9ACTN</name>
<dbReference type="SUPFAM" id="SSF56214">
    <property type="entry name" value="4'-phosphopantetheinyl transferase"/>
    <property type="match status" value="2"/>
</dbReference>
<gene>
    <name evidence="5" type="ORF">JQN83_22330</name>
</gene>
<evidence type="ECO:0000313" key="6">
    <source>
        <dbReference type="Proteomes" id="UP000671399"/>
    </source>
</evidence>
<comment type="caution">
    <text evidence="5">The sequence shown here is derived from an EMBL/GenBank/DDBJ whole genome shotgun (WGS) entry which is preliminary data.</text>
</comment>
<keyword evidence="6" id="KW-1185">Reference proteome</keyword>
<evidence type="ECO:0000259" key="4">
    <source>
        <dbReference type="Pfam" id="PF01648"/>
    </source>
</evidence>
<keyword evidence="2 5" id="KW-0808">Transferase</keyword>
<dbReference type="RefSeq" id="WP_208569103.1">
    <property type="nucleotide sequence ID" value="NZ_JAGFWR010000015.1"/>
</dbReference>
<feature type="region of interest" description="Disordered" evidence="3">
    <location>
        <begin position="69"/>
        <end position="88"/>
    </location>
</feature>
<dbReference type="Gene3D" id="3.90.470.20">
    <property type="entry name" value="4'-phosphopantetheinyl transferase domain"/>
    <property type="match status" value="1"/>
</dbReference>
<dbReference type="Proteomes" id="UP000671399">
    <property type="component" value="Unassembled WGS sequence"/>
</dbReference>
<dbReference type="PANTHER" id="PTHR12215:SF10">
    <property type="entry name" value="L-AMINOADIPATE-SEMIALDEHYDE DEHYDROGENASE-PHOSPHOPANTETHEINYL TRANSFERASE"/>
    <property type="match status" value="1"/>
</dbReference>
<sequence length="240" mass="25889">MPDAVRIWIVSARVSPDELARYRALLDADERSRAATLAQAATRDRFTVAHGALRVLVGRAVDLPPERLSWRRGRHGKPTLTHPRGGPQTSLSYSDELVAIAVAGDRAVGVDIQHPTPGLDPVALADRFFAAEEARLVRSGPDAAARADRFARLWARKEAVVKAAGGRLWPQLALPVHRDDVVRCGDPVGVHRVTDVATPGGYRVAVALAGEPPFDVATSYGPTGWTDRPAGTPAEDRRTR</sequence>
<dbReference type="InterPro" id="IPR008278">
    <property type="entry name" value="4-PPantetheinyl_Trfase_dom"/>
</dbReference>
<evidence type="ECO:0000313" key="5">
    <source>
        <dbReference type="EMBL" id="MBO4163532.1"/>
    </source>
</evidence>
<evidence type="ECO:0000256" key="1">
    <source>
        <dbReference type="ARBA" id="ARBA00010990"/>
    </source>
</evidence>
<dbReference type="Pfam" id="PF01648">
    <property type="entry name" value="ACPS"/>
    <property type="match status" value="1"/>
</dbReference>
<dbReference type="EMBL" id="JAGFWR010000015">
    <property type="protein sequence ID" value="MBO4163532.1"/>
    <property type="molecule type" value="Genomic_DNA"/>
</dbReference>
<feature type="domain" description="4'-phosphopantetheinyl transferase" evidence="4">
    <location>
        <begin position="107"/>
        <end position="173"/>
    </location>
</feature>
<dbReference type="GO" id="GO:0016740">
    <property type="term" value="F:transferase activity"/>
    <property type="evidence" value="ECO:0007669"/>
    <property type="project" value="UniProtKB-KW"/>
</dbReference>
<evidence type="ECO:0000256" key="3">
    <source>
        <dbReference type="SAM" id="MobiDB-lite"/>
    </source>
</evidence>
<dbReference type="InterPro" id="IPR050559">
    <property type="entry name" value="P-Pant_transferase_sf"/>
</dbReference>
<proteinExistence type="inferred from homology"/>
<evidence type="ECO:0000256" key="2">
    <source>
        <dbReference type="ARBA" id="ARBA00022679"/>
    </source>
</evidence>
<comment type="similarity">
    <text evidence="1">Belongs to the P-Pant transferase superfamily. Gsp/Sfp/HetI/AcpT family.</text>
</comment>
<dbReference type="InterPro" id="IPR037143">
    <property type="entry name" value="4-PPantetheinyl_Trfase_dom_sf"/>
</dbReference>
<organism evidence="5 6">
    <name type="scientific">Micromonospora antibiotica</name>
    <dbReference type="NCBI Taxonomy" id="2807623"/>
    <lineage>
        <taxon>Bacteria</taxon>
        <taxon>Bacillati</taxon>
        <taxon>Actinomycetota</taxon>
        <taxon>Actinomycetes</taxon>
        <taxon>Micromonosporales</taxon>
        <taxon>Micromonosporaceae</taxon>
        <taxon>Micromonospora</taxon>
    </lineage>
</organism>
<reference evidence="5 6" key="1">
    <citation type="submission" date="2021-03" db="EMBL/GenBank/DDBJ databases">
        <authorList>
            <person name="Lee D.-H."/>
        </authorList>
    </citation>
    <scope>NUCLEOTIDE SEQUENCE [LARGE SCALE GENOMIC DNA]</scope>
    <source>
        <strain evidence="5 6">MMS20-R2-23</strain>
    </source>
</reference>
<protein>
    <submittedName>
        <fullName evidence="5">4'-phosphopantetheinyl transferase superfamily protein</fullName>
    </submittedName>
</protein>
<accession>A0ABS3VDB0</accession>
<feature type="region of interest" description="Disordered" evidence="3">
    <location>
        <begin position="219"/>
        <end position="240"/>
    </location>
</feature>
<dbReference type="PANTHER" id="PTHR12215">
    <property type="entry name" value="PHOSPHOPANTETHEINE TRANSFERASE"/>
    <property type="match status" value="1"/>
</dbReference>